<dbReference type="Proteomes" id="UP000199550">
    <property type="component" value="Unassembled WGS sequence"/>
</dbReference>
<dbReference type="PROSITE" id="PS51257">
    <property type="entry name" value="PROKAR_LIPOPROTEIN"/>
    <property type="match status" value="1"/>
</dbReference>
<organism evidence="2 3">
    <name type="scientific">Loktanella salsilacus</name>
    <dbReference type="NCBI Taxonomy" id="195913"/>
    <lineage>
        <taxon>Bacteria</taxon>
        <taxon>Pseudomonadati</taxon>
        <taxon>Pseudomonadota</taxon>
        <taxon>Alphaproteobacteria</taxon>
        <taxon>Rhodobacterales</taxon>
        <taxon>Roseobacteraceae</taxon>
        <taxon>Loktanella</taxon>
    </lineage>
</organism>
<gene>
    <name evidence="2" type="ORF">SAMN04488004_12910</name>
</gene>
<sequence length="74" mass="7953">MTFKYLFVGAMPLALSACMPPPTPLPDTAYIAAPATVTVAARQTGYVNPIQNYTVRPVVDPADWRESNKSQAGL</sequence>
<keyword evidence="3" id="KW-1185">Reference proteome</keyword>
<name>A0A1I4ITD9_9RHOB</name>
<accession>A0A1I4ITD9</accession>
<reference evidence="2 3" key="1">
    <citation type="submission" date="2016-10" db="EMBL/GenBank/DDBJ databases">
        <authorList>
            <person name="de Groot N.N."/>
        </authorList>
    </citation>
    <scope>NUCLEOTIDE SEQUENCE [LARGE SCALE GENOMIC DNA]</scope>
    <source>
        <strain evidence="2 3">DSM 16199</strain>
    </source>
</reference>
<protein>
    <submittedName>
        <fullName evidence="2">Uncharacterized protein</fullName>
    </submittedName>
</protein>
<feature type="chain" id="PRO_5011521554" evidence="1">
    <location>
        <begin position="20"/>
        <end position="74"/>
    </location>
</feature>
<dbReference type="AlphaFoldDB" id="A0A1I4ITD9"/>
<evidence type="ECO:0000256" key="1">
    <source>
        <dbReference type="SAM" id="SignalP"/>
    </source>
</evidence>
<evidence type="ECO:0000313" key="2">
    <source>
        <dbReference type="EMBL" id="SFL57253.1"/>
    </source>
</evidence>
<proteinExistence type="predicted"/>
<evidence type="ECO:0000313" key="3">
    <source>
        <dbReference type="Proteomes" id="UP000199550"/>
    </source>
</evidence>
<keyword evidence="1" id="KW-0732">Signal</keyword>
<dbReference type="EMBL" id="FOTF01000029">
    <property type="protein sequence ID" value="SFL57253.1"/>
    <property type="molecule type" value="Genomic_DNA"/>
</dbReference>
<dbReference type="STRING" id="195913.SAMN04488004_12910"/>
<feature type="signal peptide" evidence="1">
    <location>
        <begin position="1"/>
        <end position="19"/>
    </location>
</feature>